<name>A0A2U1LII8_ARTAN</name>
<dbReference type="InterPro" id="IPR003439">
    <property type="entry name" value="ABC_transporter-like_ATP-bd"/>
</dbReference>
<keyword evidence="2" id="KW-0067">ATP-binding</keyword>
<dbReference type="PANTHER" id="PTHR24223">
    <property type="entry name" value="ATP-BINDING CASSETTE SUB-FAMILY C"/>
    <property type="match status" value="1"/>
</dbReference>
<evidence type="ECO:0000313" key="4">
    <source>
        <dbReference type="EMBL" id="PWA48810.1"/>
    </source>
</evidence>
<dbReference type="PANTHER" id="PTHR24223:SF425">
    <property type="entry name" value="ABC-TYPE XENOBIOTIC TRANSPORTER"/>
    <property type="match status" value="1"/>
</dbReference>
<sequence>MISGHHRAKLKYAIFRACSGQIVIDGVNISTIGLHDLRSRLSIIPQDPTMFEGTIRSNLDPLEEYTNDKIWEFSFYITVTENGENWSVGQRQHVCLGLMLLKKSKVLVLDEATTSVDTATDGMIQQTLNLHFNDSYVIIIAHRFTYVLDSDMYIGFIEEYDSPTKLLEDKLSSFAKLVTE</sequence>
<dbReference type="InterPro" id="IPR050173">
    <property type="entry name" value="ABC_transporter_C-like"/>
</dbReference>
<dbReference type="Gene3D" id="3.40.50.300">
    <property type="entry name" value="P-loop containing nucleotide triphosphate hydrolases"/>
    <property type="match status" value="1"/>
</dbReference>
<dbReference type="GO" id="GO:0016020">
    <property type="term" value="C:membrane"/>
    <property type="evidence" value="ECO:0007669"/>
    <property type="project" value="TreeGrafter"/>
</dbReference>
<keyword evidence="5" id="KW-1185">Reference proteome</keyword>
<reference evidence="4 5" key="1">
    <citation type="journal article" date="2018" name="Mol. Plant">
        <title>The genome of Artemisia annua provides insight into the evolution of Asteraceae family and artemisinin biosynthesis.</title>
        <authorList>
            <person name="Shen Q."/>
            <person name="Zhang L."/>
            <person name="Liao Z."/>
            <person name="Wang S."/>
            <person name="Yan T."/>
            <person name="Shi P."/>
            <person name="Liu M."/>
            <person name="Fu X."/>
            <person name="Pan Q."/>
            <person name="Wang Y."/>
            <person name="Lv Z."/>
            <person name="Lu X."/>
            <person name="Zhang F."/>
            <person name="Jiang W."/>
            <person name="Ma Y."/>
            <person name="Chen M."/>
            <person name="Hao X."/>
            <person name="Li L."/>
            <person name="Tang Y."/>
            <person name="Lv G."/>
            <person name="Zhou Y."/>
            <person name="Sun X."/>
            <person name="Brodelius P.E."/>
            <person name="Rose J.K.C."/>
            <person name="Tang K."/>
        </authorList>
    </citation>
    <scope>NUCLEOTIDE SEQUENCE [LARGE SCALE GENOMIC DNA]</scope>
    <source>
        <strain evidence="5">cv. Huhao1</strain>
        <tissue evidence="4">Leaf</tissue>
    </source>
</reference>
<gene>
    <name evidence="4" type="ORF">CTI12_AA487420</name>
</gene>
<organism evidence="4 5">
    <name type="scientific">Artemisia annua</name>
    <name type="common">Sweet wormwood</name>
    <dbReference type="NCBI Taxonomy" id="35608"/>
    <lineage>
        <taxon>Eukaryota</taxon>
        <taxon>Viridiplantae</taxon>
        <taxon>Streptophyta</taxon>
        <taxon>Embryophyta</taxon>
        <taxon>Tracheophyta</taxon>
        <taxon>Spermatophyta</taxon>
        <taxon>Magnoliopsida</taxon>
        <taxon>eudicotyledons</taxon>
        <taxon>Gunneridae</taxon>
        <taxon>Pentapetalae</taxon>
        <taxon>asterids</taxon>
        <taxon>campanulids</taxon>
        <taxon>Asterales</taxon>
        <taxon>Asteraceae</taxon>
        <taxon>Asteroideae</taxon>
        <taxon>Anthemideae</taxon>
        <taxon>Artemisiinae</taxon>
        <taxon>Artemisia</taxon>
    </lineage>
</organism>
<dbReference type="GO" id="GO:0005524">
    <property type="term" value="F:ATP binding"/>
    <property type="evidence" value="ECO:0007669"/>
    <property type="project" value="UniProtKB-KW"/>
</dbReference>
<evidence type="ECO:0000256" key="2">
    <source>
        <dbReference type="ARBA" id="ARBA00022840"/>
    </source>
</evidence>
<dbReference type="InterPro" id="IPR027417">
    <property type="entry name" value="P-loop_NTPase"/>
</dbReference>
<protein>
    <submittedName>
        <fullName evidence="4">Multidrug resistance-associated protein 3</fullName>
    </submittedName>
</protein>
<dbReference type="AlphaFoldDB" id="A0A2U1LII8"/>
<evidence type="ECO:0000259" key="3">
    <source>
        <dbReference type="Pfam" id="PF00005"/>
    </source>
</evidence>
<dbReference type="STRING" id="35608.A0A2U1LII8"/>
<dbReference type="GO" id="GO:0042626">
    <property type="term" value="F:ATPase-coupled transmembrane transporter activity"/>
    <property type="evidence" value="ECO:0007669"/>
    <property type="project" value="TreeGrafter"/>
</dbReference>
<dbReference type="OrthoDB" id="6500128at2759"/>
<accession>A0A2U1LII8</accession>
<evidence type="ECO:0000256" key="1">
    <source>
        <dbReference type="ARBA" id="ARBA00022741"/>
    </source>
</evidence>
<dbReference type="GO" id="GO:0016887">
    <property type="term" value="F:ATP hydrolysis activity"/>
    <property type="evidence" value="ECO:0007669"/>
    <property type="project" value="InterPro"/>
</dbReference>
<keyword evidence="1" id="KW-0547">Nucleotide-binding</keyword>
<dbReference type="Proteomes" id="UP000245207">
    <property type="component" value="Unassembled WGS sequence"/>
</dbReference>
<comment type="caution">
    <text evidence="4">The sequence shown here is derived from an EMBL/GenBank/DDBJ whole genome shotgun (WGS) entry which is preliminary data.</text>
</comment>
<dbReference type="EMBL" id="PKPP01009201">
    <property type="protein sequence ID" value="PWA48810.1"/>
    <property type="molecule type" value="Genomic_DNA"/>
</dbReference>
<evidence type="ECO:0000313" key="5">
    <source>
        <dbReference type="Proteomes" id="UP000245207"/>
    </source>
</evidence>
<feature type="domain" description="ABC transporter" evidence="3">
    <location>
        <begin position="16"/>
        <end position="114"/>
    </location>
</feature>
<dbReference type="Pfam" id="PF00005">
    <property type="entry name" value="ABC_tran"/>
    <property type="match status" value="1"/>
</dbReference>
<proteinExistence type="predicted"/>
<dbReference type="SUPFAM" id="SSF52540">
    <property type="entry name" value="P-loop containing nucleoside triphosphate hydrolases"/>
    <property type="match status" value="1"/>
</dbReference>